<feature type="transmembrane region" description="Helical" evidence="6">
    <location>
        <begin position="207"/>
        <end position="226"/>
    </location>
</feature>
<comment type="subcellular location">
    <subcellularLocation>
        <location evidence="1">Cell membrane</location>
        <topology evidence="1">Multi-pass membrane protein</topology>
    </subcellularLocation>
</comment>
<comment type="caution">
    <text evidence="8">The sequence shown here is derived from an EMBL/GenBank/DDBJ whole genome shotgun (WGS) entry which is preliminary data.</text>
</comment>
<feature type="domain" description="Major facilitator superfamily (MFS) profile" evidence="7">
    <location>
        <begin position="53"/>
        <end position="430"/>
    </location>
</feature>
<feature type="transmembrane region" description="Helical" evidence="6">
    <location>
        <begin position="88"/>
        <end position="107"/>
    </location>
</feature>
<sequence length="431" mass="44096">MPDPAFPQAGAMVRLSTPDRGSDPRAAMMGAVAVREEQLGKQAVEARRGRVFTLVALVLAAVNLRLAVTSVGPVLTEIRDGLGMSGTVAGLLTSVPVVCFASVGLLAPRLARRFGAGPVIAGGLALLAVGLAARPFAPGSGLFLLLSAVALAGIALVNVLLPSIVKDHFPTQVGTITGLYTVALNVGATTAAAATVPLTGGFGDWRLGLACWALAALVALPPWLLIAGERTAARAAQVTGAPPVRVARQPIAWALAVYFGMQSTSAYVIIGWLPQIYRDAGLSAELAGVLFATTSLLGVPLGMGLSALAGRVRSQSTIAVGLGLFGIAGYLGLWVDPATTPWLWAVLLGIVNTAFPLVLTMIALRGRTPATVVALSAFAQGVGYLIAIPGPILIGALHDATHGWRAPLAVMVGLMVPQIVAGFFAGRDRQV</sequence>
<proteinExistence type="predicted"/>
<dbReference type="PROSITE" id="PS50850">
    <property type="entry name" value="MFS"/>
    <property type="match status" value="1"/>
</dbReference>
<organism evidence="8 9">
    <name type="scientific">Actinoplanes teichomyceticus</name>
    <dbReference type="NCBI Taxonomy" id="1867"/>
    <lineage>
        <taxon>Bacteria</taxon>
        <taxon>Bacillati</taxon>
        <taxon>Actinomycetota</taxon>
        <taxon>Actinomycetes</taxon>
        <taxon>Micromonosporales</taxon>
        <taxon>Micromonosporaceae</taxon>
        <taxon>Actinoplanes</taxon>
    </lineage>
</organism>
<name>A0A561VSR8_ACTTI</name>
<keyword evidence="3 6" id="KW-1133">Transmembrane helix</keyword>
<dbReference type="InterPro" id="IPR011701">
    <property type="entry name" value="MFS"/>
</dbReference>
<feature type="transmembrane region" description="Helical" evidence="6">
    <location>
        <begin position="142"/>
        <end position="161"/>
    </location>
</feature>
<feature type="transmembrane region" description="Helical" evidence="6">
    <location>
        <begin position="251"/>
        <end position="274"/>
    </location>
</feature>
<dbReference type="Gene3D" id="1.20.1250.20">
    <property type="entry name" value="MFS general substrate transporter like domains"/>
    <property type="match status" value="2"/>
</dbReference>
<reference evidence="8 9" key="1">
    <citation type="submission" date="2019-06" db="EMBL/GenBank/DDBJ databases">
        <title>Sequencing the genomes of 1000 actinobacteria strains.</title>
        <authorList>
            <person name="Klenk H.-P."/>
        </authorList>
    </citation>
    <scope>NUCLEOTIDE SEQUENCE [LARGE SCALE GENOMIC DNA]</scope>
    <source>
        <strain evidence="8 9">DSM 43866</strain>
    </source>
</reference>
<feature type="transmembrane region" description="Helical" evidence="6">
    <location>
        <begin position="371"/>
        <end position="394"/>
    </location>
</feature>
<feature type="transmembrane region" description="Helical" evidence="6">
    <location>
        <begin position="341"/>
        <end position="364"/>
    </location>
</feature>
<keyword evidence="4 6" id="KW-0472">Membrane</keyword>
<feature type="transmembrane region" description="Helical" evidence="6">
    <location>
        <begin position="316"/>
        <end position="335"/>
    </location>
</feature>
<dbReference type="CDD" id="cd17339">
    <property type="entry name" value="MFS_NIMT_CynX_like"/>
    <property type="match status" value="1"/>
</dbReference>
<dbReference type="Pfam" id="PF07690">
    <property type="entry name" value="MFS_1"/>
    <property type="match status" value="1"/>
</dbReference>
<dbReference type="InterPro" id="IPR020846">
    <property type="entry name" value="MFS_dom"/>
</dbReference>
<dbReference type="PANTHER" id="PTHR23523:SF2">
    <property type="entry name" value="2-NITROIMIDAZOLE TRANSPORTER"/>
    <property type="match status" value="1"/>
</dbReference>
<dbReference type="SUPFAM" id="SSF103473">
    <property type="entry name" value="MFS general substrate transporter"/>
    <property type="match status" value="1"/>
</dbReference>
<dbReference type="GO" id="GO:0005886">
    <property type="term" value="C:plasma membrane"/>
    <property type="evidence" value="ECO:0007669"/>
    <property type="project" value="UniProtKB-SubCell"/>
</dbReference>
<evidence type="ECO:0000256" key="1">
    <source>
        <dbReference type="ARBA" id="ARBA00004651"/>
    </source>
</evidence>
<dbReference type="AlphaFoldDB" id="A0A561VSR8"/>
<evidence type="ECO:0000313" key="9">
    <source>
        <dbReference type="Proteomes" id="UP000320239"/>
    </source>
</evidence>
<accession>A0A561VSR8</accession>
<evidence type="ECO:0000256" key="2">
    <source>
        <dbReference type="ARBA" id="ARBA00022692"/>
    </source>
</evidence>
<evidence type="ECO:0000256" key="5">
    <source>
        <dbReference type="SAM" id="MobiDB-lite"/>
    </source>
</evidence>
<evidence type="ECO:0000313" key="8">
    <source>
        <dbReference type="EMBL" id="TWG14664.1"/>
    </source>
</evidence>
<dbReference type="PANTHER" id="PTHR23523">
    <property type="match status" value="1"/>
</dbReference>
<protein>
    <submittedName>
        <fullName evidence="8">CP family cyanate transporter-like MFS transporter</fullName>
    </submittedName>
</protein>
<feature type="transmembrane region" description="Helical" evidence="6">
    <location>
        <begin position="286"/>
        <end position="309"/>
    </location>
</feature>
<dbReference type="GO" id="GO:0022857">
    <property type="term" value="F:transmembrane transporter activity"/>
    <property type="evidence" value="ECO:0007669"/>
    <property type="project" value="InterPro"/>
</dbReference>
<evidence type="ECO:0000256" key="3">
    <source>
        <dbReference type="ARBA" id="ARBA00022989"/>
    </source>
</evidence>
<feature type="transmembrane region" description="Helical" evidence="6">
    <location>
        <begin position="51"/>
        <end position="68"/>
    </location>
</feature>
<evidence type="ECO:0000259" key="7">
    <source>
        <dbReference type="PROSITE" id="PS50850"/>
    </source>
</evidence>
<dbReference type="Proteomes" id="UP000320239">
    <property type="component" value="Unassembled WGS sequence"/>
</dbReference>
<feature type="transmembrane region" description="Helical" evidence="6">
    <location>
        <begin position="406"/>
        <end position="426"/>
    </location>
</feature>
<dbReference type="InterPro" id="IPR036259">
    <property type="entry name" value="MFS_trans_sf"/>
</dbReference>
<keyword evidence="2 6" id="KW-0812">Transmembrane</keyword>
<dbReference type="EMBL" id="VIWY01000004">
    <property type="protein sequence ID" value="TWG14664.1"/>
    <property type="molecule type" value="Genomic_DNA"/>
</dbReference>
<feature type="transmembrane region" description="Helical" evidence="6">
    <location>
        <begin position="114"/>
        <end position="136"/>
    </location>
</feature>
<evidence type="ECO:0000256" key="4">
    <source>
        <dbReference type="ARBA" id="ARBA00023136"/>
    </source>
</evidence>
<gene>
    <name evidence="8" type="ORF">FHX34_104970</name>
</gene>
<dbReference type="InterPro" id="IPR052524">
    <property type="entry name" value="MFS_Cyanate_Porter"/>
</dbReference>
<keyword evidence="9" id="KW-1185">Reference proteome</keyword>
<feature type="region of interest" description="Disordered" evidence="5">
    <location>
        <begin position="1"/>
        <end position="23"/>
    </location>
</feature>
<evidence type="ECO:0000256" key="6">
    <source>
        <dbReference type="SAM" id="Phobius"/>
    </source>
</evidence>
<feature type="transmembrane region" description="Helical" evidence="6">
    <location>
        <begin position="173"/>
        <end position="195"/>
    </location>
</feature>